<gene>
    <name evidence="4" type="ORF">ABB55_09630</name>
</gene>
<dbReference type="PANTHER" id="PTHR30244">
    <property type="entry name" value="TRANSAMINASE"/>
    <property type="match status" value="1"/>
</dbReference>
<sequence>MNRPQHSGARTPAGVRTAADYAALIRERTPFHYAKVNHGFWERLVRLGDHRALRGAVRFDALSEDQQADDQRFLAELKALLAGLPAADPAIDFGAGPYAWPDSDRDSGSPALPLADIEAMIASMVPAAALTADPLVWRNAVYDGSFAGFVEALRDRPLVVVGPSWLEHFGAFARVPDCRFVPISATAAIDERGSILAGLEADHVAAKAPVYLIQAGYFSAWLVPHLARRLPGATVVDIGTSLDLCCIPKLDQWNWARQRRLDVARTLIAINPDWPTDPRAAPGLTATAAARLWENCSEGCLPGFGARLGIAQRRSGASRLDLPDLHAPHVRFVEAKRPDWTRIGEIAALSERAGQWANNGPVVAALERELARLLEIGPGRCVVAASSGTAATFALAGAAAVELGRAPRWVASAFGFLSTGIGPLADVTFVDCDPGGMIDLSAVAALPEDAWDGLIATNPFGLYPSMEPVIAFCRQRNKRLIVDSAQAFLGIRRQGEAEQASEIVSLHATKPAGIGEGGFAILSEAQAPAVRSMLNFGVGSDPQARAFAANGKMSEIAAAAVLERLERLPSWRHLYRSQRKRLEILTQDAGLAPLAPTTGPAPIGNLPLLLPRPYRSGDLPPARFDCGRYYRPMAPDAPVAASIYARMLNLPCHPGMAAIASEEMRAFLAALRRMPDGAAPPLRTGPGMPGDAPPPADHPPGDRRCA</sequence>
<dbReference type="STRING" id="665126.ABB55_09630"/>
<reference evidence="4 5" key="2">
    <citation type="submission" date="2015-10" db="EMBL/GenBank/DDBJ databases">
        <title>Draft Genome Sequence of Prosthecomicrobium hirschii ATCC 27832.</title>
        <authorList>
            <person name="Daniel J."/>
            <person name="Givan S.A."/>
            <person name="Brun Y.V."/>
            <person name="Brown P.J."/>
        </authorList>
    </citation>
    <scope>NUCLEOTIDE SEQUENCE [LARGE SCALE GENOMIC DNA]</scope>
    <source>
        <strain evidence="4 5">16</strain>
    </source>
</reference>
<comment type="caution">
    <text evidence="4">The sequence shown here is derived from an EMBL/GenBank/DDBJ whole genome shotgun (WGS) entry which is preliminary data.</text>
</comment>
<dbReference type="AlphaFoldDB" id="A0A0P6VKB6"/>
<evidence type="ECO:0000313" key="4">
    <source>
        <dbReference type="EMBL" id="KPL52451.1"/>
    </source>
</evidence>
<dbReference type="InterPro" id="IPR015424">
    <property type="entry name" value="PyrdxlP-dep_Trfase"/>
</dbReference>
<organism evidence="4 5">
    <name type="scientific">Prosthecodimorpha hirschii</name>
    <dbReference type="NCBI Taxonomy" id="665126"/>
    <lineage>
        <taxon>Bacteria</taxon>
        <taxon>Pseudomonadati</taxon>
        <taxon>Pseudomonadota</taxon>
        <taxon>Alphaproteobacteria</taxon>
        <taxon>Hyphomicrobiales</taxon>
        <taxon>Ancalomicrobiaceae</taxon>
        <taxon>Prosthecodimorpha</taxon>
    </lineage>
</organism>
<dbReference type="Proteomes" id="UP000048984">
    <property type="component" value="Unassembled WGS sequence"/>
</dbReference>
<evidence type="ECO:0000256" key="1">
    <source>
        <dbReference type="ARBA" id="ARBA00037999"/>
    </source>
</evidence>
<evidence type="ECO:0000256" key="3">
    <source>
        <dbReference type="SAM" id="MobiDB-lite"/>
    </source>
</evidence>
<evidence type="ECO:0000313" key="5">
    <source>
        <dbReference type="Proteomes" id="UP000048984"/>
    </source>
</evidence>
<dbReference type="PANTHER" id="PTHR30244:SF34">
    <property type="entry name" value="DTDP-4-AMINO-4,6-DIDEOXYGALACTOSE TRANSAMINASE"/>
    <property type="match status" value="1"/>
</dbReference>
<dbReference type="GO" id="GO:0030170">
    <property type="term" value="F:pyridoxal phosphate binding"/>
    <property type="evidence" value="ECO:0007669"/>
    <property type="project" value="TreeGrafter"/>
</dbReference>
<dbReference type="SUPFAM" id="SSF53383">
    <property type="entry name" value="PLP-dependent transferases"/>
    <property type="match status" value="1"/>
</dbReference>
<dbReference type="GO" id="GO:0000271">
    <property type="term" value="P:polysaccharide biosynthetic process"/>
    <property type="evidence" value="ECO:0007669"/>
    <property type="project" value="TreeGrafter"/>
</dbReference>
<dbReference type="InterPro" id="IPR000653">
    <property type="entry name" value="DegT/StrS_aminotransferase"/>
</dbReference>
<dbReference type="Pfam" id="PF01041">
    <property type="entry name" value="DegT_DnrJ_EryC1"/>
    <property type="match status" value="1"/>
</dbReference>
<accession>A0A0P6VKB6</accession>
<proteinExistence type="inferred from homology"/>
<protein>
    <submittedName>
        <fullName evidence="4">Uncharacterized protein</fullName>
    </submittedName>
</protein>
<name>A0A0P6VKB6_9HYPH</name>
<dbReference type="EMBL" id="LJYW01000001">
    <property type="protein sequence ID" value="KPL52451.1"/>
    <property type="molecule type" value="Genomic_DNA"/>
</dbReference>
<dbReference type="RefSeq" id="WP_054358614.1">
    <property type="nucleotide sequence ID" value="NZ_LJYW01000001.1"/>
</dbReference>
<keyword evidence="5" id="KW-1185">Reference proteome</keyword>
<comment type="similarity">
    <text evidence="1 2">Belongs to the DegT/DnrJ/EryC1 family.</text>
</comment>
<feature type="region of interest" description="Disordered" evidence="3">
    <location>
        <begin position="677"/>
        <end position="706"/>
    </location>
</feature>
<dbReference type="InterPro" id="IPR015421">
    <property type="entry name" value="PyrdxlP-dep_Trfase_major"/>
</dbReference>
<reference evidence="4 5" key="1">
    <citation type="submission" date="2015-09" db="EMBL/GenBank/DDBJ databases">
        <authorList>
            <person name="Jackson K.R."/>
            <person name="Lunt B.L."/>
            <person name="Fisher J.N.B."/>
            <person name="Gardner A.V."/>
            <person name="Bailey M.E."/>
            <person name="Deus L.M."/>
            <person name="Earl A.S."/>
            <person name="Gibby P.D."/>
            <person name="Hartmann K.A."/>
            <person name="Liu J.E."/>
            <person name="Manci A.M."/>
            <person name="Nielsen D.A."/>
            <person name="Solomon M.B."/>
            <person name="Breakwell D.P."/>
            <person name="Burnett S.H."/>
            <person name="Grose J.H."/>
        </authorList>
    </citation>
    <scope>NUCLEOTIDE SEQUENCE [LARGE SCALE GENOMIC DNA]</scope>
    <source>
        <strain evidence="4 5">16</strain>
    </source>
</reference>
<evidence type="ECO:0000256" key="2">
    <source>
        <dbReference type="RuleBase" id="RU004508"/>
    </source>
</evidence>
<dbReference type="Gene3D" id="3.40.640.10">
    <property type="entry name" value="Type I PLP-dependent aspartate aminotransferase-like (Major domain)"/>
    <property type="match status" value="1"/>
</dbReference>
<keyword evidence="2" id="KW-0663">Pyridoxal phosphate</keyword>
<dbReference type="GO" id="GO:0008483">
    <property type="term" value="F:transaminase activity"/>
    <property type="evidence" value="ECO:0007669"/>
    <property type="project" value="TreeGrafter"/>
</dbReference>